<dbReference type="Proteomes" id="UP000028194">
    <property type="component" value="Chromosome"/>
</dbReference>
<dbReference type="EMBL" id="CP007174">
    <property type="protein sequence ID" value="AIF83604.1"/>
    <property type="molecule type" value="Genomic_DNA"/>
</dbReference>
<dbReference type="HOGENOM" id="CLU_213585_0_0_2"/>
<keyword evidence="1" id="KW-0175">Coiled coil</keyword>
<proteinExistence type="predicted"/>
<keyword evidence="3" id="KW-1185">Reference proteome</keyword>
<reference evidence="2 3" key="1">
    <citation type="journal article" date="2014" name="PLoS ONE">
        <title>Genome Sequence of Candidatus Nitrososphaera evergladensis from Group I.1b Enriched from Everglades Soil Reveals Novel Genomic Features of the Ammonia-Oxidizing Archaea.</title>
        <authorList>
            <person name="Zhalnina K.V."/>
            <person name="Dias R."/>
            <person name="Leonard M.T."/>
            <person name="Dorr de Quadros P."/>
            <person name="Camargo F.A."/>
            <person name="Drew J.C."/>
            <person name="Farmerie W.G."/>
            <person name="Daroub S.H."/>
            <person name="Triplett E.W."/>
        </authorList>
    </citation>
    <scope>NUCLEOTIDE SEQUENCE [LARGE SCALE GENOMIC DNA]</scope>
    <source>
        <strain evidence="2 3">SR1</strain>
    </source>
</reference>
<evidence type="ECO:0000256" key="1">
    <source>
        <dbReference type="SAM" id="Coils"/>
    </source>
</evidence>
<gene>
    <name evidence="2" type="ORF">NTE_01541</name>
</gene>
<organism evidence="2 3">
    <name type="scientific">Candidatus Nitrososphaera evergladensis SR1</name>
    <dbReference type="NCBI Taxonomy" id="1459636"/>
    <lineage>
        <taxon>Archaea</taxon>
        <taxon>Nitrososphaerota</taxon>
        <taxon>Nitrososphaeria</taxon>
        <taxon>Nitrososphaerales</taxon>
        <taxon>Nitrososphaeraceae</taxon>
        <taxon>Nitrososphaera</taxon>
    </lineage>
</organism>
<name>A0A075MWE9_9ARCH</name>
<dbReference type="KEGG" id="nev:NTE_01541"/>
<evidence type="ECO:0000313" key="2">
    <source>
        <dbReference type="EMBL" id="AIF83604.1"/>
    </source>
</evidence>
<accession>A0A075MWE9</accession>
<dbReference type="AlphaFoldDB" id="A0A075MWE9"/>
<protein>
    <submittedName>
        <fullName evidence="2">Uncharacterized protein</fullName>
    </submittedName>
</protein>
<sequence>MRLLPMAVSGYRHTDKSRQELIEEIARLKEKLKAKDEEIGLLKKRLALYKTLK</sequence>
<feature type="coiled-coil region" evidence="1">
    <location>
        <begin position="11"/>
        <end position="45"/>
    </location>
</feature>
<evidence type="ECO:0000313" key="3">
    <source>
        <dbReference type="Proteomes" id="UP000028194"/>
    </source>
</evidence>